<keyword evidence="3" id="KW-0560">Oxidoreductase</keyword>
<dbReference type="InterPro" id="IPR017624">
    <property type="entry name" value="Catechol_2-3_dOase"/>
</dbReference>
<dbReference type="CDD" id="cd09013">
    <property type="entry name" value="BphC-JF8_N_like"/>
    <property type="match status" value="1"/>
</dbReference>
<evidence type="ECO:0000256" key="1">
    <source>
        <dbReference type="ARBA" id="ARBA00022737"/>
    </source>
</evidence>
<evidence type="ECO:0000313" key="3">
    <source>
        <dbReference type="EMBL" id="TMI91308.1"/>
    </source>
</evidence>
<dbReference type="InterPro" id="IPR037523">
    <property type="entry name" value="VOC_core"/>
</dbReference>
<dbReference type="EMBL" id="VBAK01000098">
    <property type="protein sequence ID" value="TMI91308.1"/>
    <property type="molecule type" value="Genomic_DNA"/>
</dbReference>
<protein>
    <submittedName>
        <fullName evidence="3">Catechol 2,3-dioxygenase</fullName>
        <ecNumber evidence="3">1.13.11.2</ecNumber>
    </submittedName>
</protein>
<keyword evidence="3" id="KW-0223">Dioxygenase</keyword>
<dbReference type="PANTHER" id="PTHR21366">
    <property type="entry name" value="GLYOXALASE FAMILY PROTEIN"/>
    <property type="match status" value="1"/>
</dbReference>
<dbReference type="SUPFAM" id="SSF54593">
    <property type="entry name" value="Glyoxalase/Bleomycin resistance protein/Dihydroxybiphenyl dioxygenase"/>
    <property type="match status" value="1"/>
</dbReference>
<dbReference type="InterPro" id="IPR004360">
    <property type="entry name" value="Glyas_Fos-R_dOase_dom"/>
</dbReference>
<dbReference type="Proteomes" id="UP000318509">
    <property type="component" value="Unassembled WGS sequence"/>
</dbReference>
<organism evidence="3 4">
    <name type="scientific">Candidatus Segetimicrobium genomatis</name>
    <dbReference type="NCBI Taxonomy" id="2569760"/>
    <lineage>
        <taxon>Bacteria</taxon>
        <taxon>Bacillati</taxon>
        <taxon>Candidatus Sysuimicrobiota</taxon>
        <taxon>Candidatus Sysuimicrobiia</taxon>
        <taxon>Candidatus Sysuimicrobiales</taxon>
        <taxon>Candidatus Segetimicrobiaceae</taxon>
        <taxon>Candidatus Segetimicrobium</taxon>
    </lineage>
</organism>
<dbReference type="Gene3D" id="3.10.180.10">
    <property type="entry name" value="2,3-Dihydroxybiphenyl 1,2-Dioxygenase, domain 1"/>
    <property type="match status" value="2"/>
</dbReference>
<comment type="caution">
    <text evidence="3">The sequence shown here is derived from an EMBL/GenBank/DDBJ whole genome shotgun (WGS) entry which is preliminary data.</text>
</comment>
<keyword evidence="1" id="KW-0677">Repeat</keyword>
<feature type="domain" description="VOC" evidence="2">
    <location>
        <begin position="156"/>
        <end position="276"/>
    </location>
</feature>
<dbReference type="NCBIfam" id="TIGR03211">
    <property type="entry name" value="catechol_2_3"/>
    <property type="match status" value="1"/>
</dbReference>
<evidence type="ECO:0000259" key="2">
    <source>
        <dbReference type="PROSITE" id="PS51819"/>
    </source>
</evidence>
<accession>A0A537K693</accession>
<dbReference type="InterPro" id="IPR029068">
    <property type="entry name" value="Glyas_Bleomycin-R_OHBP_Dase"/>
</dbReference>
<dbReference type="GO" id="GO:0018577">
    <property type="term" value="F:catechol 2,3-dioxygenase activity"/>
    <property type="evidence" value="ECO:0007669"/>
    <property type="project" value="UniProtKB-EC"/>
</dbReference>
<feature type="domain" description="VOC" evidence="2">
    <location>
        <begin position="14"/>
        <end position="126"/>
    </location>
</feature>
<evidence type="ECO:0000313" key="4">
    <source>
        <dbReference type="Proteomes" id="UP000318509"/>
    </source>
</evidence>
<dbReference type="PANTHER" id="PTHR21366:SF19">
    <property type="entry name" value="METAPYROCATECHASE"/>
    <property type="match status" value="1"/>
</dbReference>
<name>A0A537K693_9BACT</name>
<proteinExistence type="predicted"/>
<dbReference type="AlphaFoldDB" id="A0A537K693"/>
<gene>
    <name evidence="3" type="ORF">E6H00_04370</name>
</gene>
<dbReference type="PROSITE" id="PS51819">
    <property type="entry name" value="VOC"/>
    <property type="match status" value="2"/>
</dbReference>
<dbReference type="Pfam" id="PF00903">
    <property type="entry name" value="Glyoxalase"/>
    <property type="match status" value="2"/>
</dbReference>
<dbReference type="EC" id="1.13.11.2" evidence="3"/>
<dbReference type="InterPro" id="IPR050383">
    <property type="entry name" value="GlyoxalaseI/FosfomycinResist"/>
</dbReference>
<dbReference type="GO" id="GO:0008198">
    <property type="term" value="F:ferrous iron binding"/>
    <property type="evidence" value="ECO:0007669"/>
    <property type="project" value="InterPro"/>
</dbReference>
<reference evidence="3 4" key="1">
    <citation type="journal article" date="2019" name="Nat. Microbiol.">
        <title>Mediterranean grassland soil C-N compound turnover is dependent on rainfall and depth, and is mediated by genomically divergent microorganisms.</title>
        <authorList>
            <person name="Diamond S."/>
            <person name="Andeer P.F."/>
            <person name="Li Z."/>
            <person name="Crits-Christoph A."/>
            <person name="Burstein D."/>
            <person name="Anantharaman K."/>
            <person name="Lane K.R."/>
            <person name="Thomas B.C."/>
            <person name="Pan C."/>
            <person name="Northen T.R."/>
            <person name="Banfield J.F."/>
        </authorList>
    </citation>
    <scope>NUCLEOTIDE SEQUENCE [LARGE SCALE GENOMIC DNA]</scope>
    <source>
        <strain evidence="3">NP_3</strain>
    </source>
</reference>
<sequence length="325" mass="36443">MSGAAAEPIQDVSHLAHVELRTPRLNETLAFLTSVFGLRESARAGPSVYLRAWGDFYHHTLKITDAAQPGLGHVAWRATSPQALDRRVRALEGRGCGRGWVDGDRGHGPAYQFADPAGHLMEIFYEVEWHEAPVAMRTRLKNQPHRRPSSGIGTRRIDHVNLLAADVGANRQFLEDSLGFRLREQIVHSGREMGAWLSVTPLVHDIAYMRDGSGADGRFHHVAFWMDDFSDLIRAADILREAGTRIEAGPAKHAITNGLFLYLYEPGGNRLELFSGGYLIFAPDWRPVTWTEEDRDLRVWWGGELPESFFTYGTPVVEPVKADLR</sequence>